<proteinExistence type="predicted"/>
<reference evidence="1" key="1">
    <citation type="submission" date="2020-08" db="EMBL/GenBank/DDBJ databases">
        <title>Multicomponent nature underlies the extraordinary mechanical properties of spider dragline silk.</title>
        <authorList>
            <person name="Kono N."/>
            <person name="Nakamura H."/>
            <person name="Mori M."/>
            <person name="Yoshida Y."/>
            <person name="Ohtoshi R."/>
            <person name="Malay A.D."/>
            <person name="Moran D.A.P."/>
            <person name="Tomita M."/>
            <person name="Numata K."/>
            <person name="Arakawa K."/>
        </authorList>
    </citation>
    <scope>NUCLEOTIDE SEQUENCE</scope>
</reference>
<protein>
    <submittedName>
        <fullName evidence="1">Uncharacterized protein</fullName>
    </submittedName>
</protein>
<organism evidence="1 2">
    <name type="scientific">Trichonephila inaurata madagascariensis</name>
    <dbReference type="NCBI Taxonomy" id="2747483"/>
    <lineage>
        <taxon>Eukaryota</taxon>
        <taxon>Metazoa</taxon>
        <taxon>Ecdysozoa</taxon>
        <taxon>Arthropoda</taxon>
        <taxon>Chelicerata</taxon>
        <taxon>Arachnida</taxon>
        <taxon>Araneae</taxon>
        <taxon>Araneomorphae</taxon>
        <taxon>Entelegynae</taxon>
        <taxon>Araneoidea</taxon>
        <taxon>Nephilidae</taxon>
        <taxon>Trichonephila</taxon>
        <taxon>Trichonephila inaurata</taxon>
    </lineage>
</organism>
<dbReference type="AlphaFoldDB" id="A0A8X6YND5"/>
<evidence type="ECO:0000313" key="2">
    <source>
        <dbReference type="Proteomes" id="UP000886998"/>
    </source>
</evidence>
<name>A0A8X6YND5_9ARAC</name>
<keyword evidence="2" id="KW-1185">Reference proteome</keyword>
<comment type="caution">
    <text evidence="1">The sequence shown here is derived from an EMBL/GenBank/DDBJ whole genome shotgun (WGS) entry which is preliminary data.</text>
</comment>
<sequence>MWHRLFEKKPPLRVKILTAKRLYEAEFHKLRPCLVHSIPLFPFPGNREFGKSENLSRNPLDGKVRIQKSIKKIAWKFLDLRQKPRQDLEGVPLGGLELQSLILMRVALESFHINWSDYWSDYCCFL</sequence>
<dbReference type="EMBL" id="BMAV01019626">
    <property type="protein sequence ID" value="GFY72734.1"/>
    <property type="molecule type" value="Genomic_DNA"/>
</dbReference>
<evidence type="ECO:0000313" key="1">
    <source>
        <dbReference type="EMBL" id="GFY72734.1"/>
    </source>
</evidence>
<gene>
    <name evidence="1" type="ORF">TNIN_174301</name>
</gene>
<dbReference type="Proteomes" id="UP000886998">
    <property type="component" value="Unassembled WGS sequence"/>
</dbReference>
<accession>A0A8X6YND5</accession>